<keyword evidence="8" id="KW-1185">Reference proteome</keyword>
<dbReference type="AlphaFoldDB" id="A0A1G7A8E4"/>
<feature type="region of interest" description="Disordered" evidence="5">
    <location>
        <begin position="1"/>
        <end position="43"/>
    </location>
</feature>
<evidence type="ECO:0000256" key="5">
    <source>
        <dbReference type="SAM" id="MobiDB-lite"/>
    </source>
</evidence>
<evidence type="ECO:0000256" key="4">
    <source>
        <dbReference type="PROSITE-ProRule" id="PRU00335"/>
    </source>
</evidence>
<dbReference type="InterPro" id="IPR050692">
    <property type="entry name" value="HTH_transcr_repressor_FabR"/>
</dbReference>
<proteinExistence type="predicted"/>
<keyword evidence="3" id="KW-0804">Transcription</keyword>
<dbReference type="InterPro" id="IPR001647">
    <property type="entry name" value="HTH_TetR"/>
</dbReference>
<name>A0A1G7A8E4_9NOCA</name>
<reference evidence="7 8" key="1">
    <citation type="submission" date="2016-10" db="EMBL/GenBank/DDBJ databases">
        <authorList>
            <person name="de Groot N.N."/>
        </authorList>
    </citation>
    <scope>NUCLEOTIDE SEQUENCE [LARGE SCALE GENOMIC DNA]</scope>
    <source>
        <strain evidence="7 8">JCM 11308</strain>
    </source>
</reference>
<dbReference type="STRING" id="168276.SAMN05444580_11088"/>
<dbReference type="Gene3D" id="1.10.357.10">
    <property type="entry name" value="Tetracycline Repressor, domain 2"/>
    <property type="match status" value="1"/>
</dbReference>
<dbReference type="Pfam" id="PF00440">
    <property type="entry name" value="TetR_N"/>
    <property type="match status" value="1"/>
</dbReference>
<keyword evidence="1" id="KW-0805">Transcription regulation</keyword>
<accession>A0A1G7A8E4</accession>
<evidence type="ECO:0000256" key="3">
    <source>
        <dbReference type="ARBA" id="ARBA00023163"/>
    </source>
</evidence>
<dbReference type="InterPro" id="IPR054129">
    <property type="entry name" value="DesT_TetR_C"/>
</dbReference>
<gene>
    <name evidence="7" type="ORF">SAMN05444580_11088</name>
</gene>
<dbReference type="EMBL" id="FNAB01000010">
    <property type="protein sequence ID" value="SDE11099.1"/>
    <property type="molecule type" value="Genomic_DNA"/>
</dbReference>
<sequence>MSTVRAELVSHDTPVHKYGAHPDTEPSSPTLGAVTEPETRAERKERTRQALLDGTLEMLADRGFASLSLREVARSAGIVPTAFYRHFSSMEDLGVTLAEDGMRVLRRMLREARRDRGAAGTTTVRASLDILLREVRAHEGQFRFLGRERQGGAPAVRRAISTELRLFASELTIDLSRMPALASWPVEDLEMAADLIVAVMMTTVVDVLEVPAGSREERAVVARAERQLRLILVGMGSWRPNSEAG</sequence>
<dbReference type="PRINTS" id="PR00455">
    <property type="entry name" value="HTHTETR"/>
</dbReference>
<dbReference type="Pfam" id="PF21943">
    <property type="entry name" value="TetR_C_46"/>
    <property type="match status" value="1"/>
</dbReference>
<evidence type="ECO:0000256" key="1">
    <source>
        <dbReference type="ARBA" id="ARBA00023015"/>
    </source>
</evidence>
<evidence type="ECO:0000313" key="8">
    <source>
        <dbReference type="Proteomes" id="UP000199417"/>
    </source>
</evidence>
<feature type="domain" description="HTH tetR-type" evidence="6">
    <location>
        <begin position="45"/>
        <end position="105"/>
    </location>
</feature>
<protein>
    <submittedName>
        <fullName evidence="7">DNA-binding transcriptional regulator, AcrR family</fullName>
    </submittedName>
</protein>
<dbReference type="Proteomes" id="UP000199417">
    <property type="component" value="Unassembled WGS sequence"/>
</dbReference>
<dbReference type="Gene3D" id="1.10.10.60">
    <property type="entry name" value="Homeodomain-like"/>
    <property type="match status" value="1"/>
</dbReference>
<dbReference type="PROSITE" id="PS50977">
    <property type="entry name" value="HTH_TETR_2"/>
    <property type="match status" value="1"/>
</dbReference>
<evidence type="ECO:0000259" key="6">
    <source>
        <dbReference type="PROSITE" id="PS50977"/>
    </source>
</evidence>
<evidence type="ECO:0000256" key="2">
    <source>
        <dbReference type="ARBA" id="ARBA00023125"/>
    </source>
</evidence>
<evidence type="ECO:0000313" key="7">
    <source>
        <dbReference type="EMBL" id="SDE11099.1"/>
    </source>
</evidence>
<keyword evidence="2 4" id="KW-0238">DNA-binding</keyword>
<dbReference type="PANTHER" id="PTHR47752">
    <property type="entry name" value="HTH-TYPE TRANSCRIPTIONAL REPRESSOR FABR"/>
    <property type="match status" value="1"/>
</dbReference>
<dbReference type="FunFam" id="1.10.10.60:FF:000034">
    <property type="entry name" value="HTH-type transcriptional repressor FabR"/>
    <property type="match status" value="1"/>
</dbReference>
<feature type="compositionally biased region" description="Basic and acidic residues" evidence="5">
    <location>
        <begin position="8"/>
        <end position="24"/>
    </location>
</feature>
<dbReference type="SUPFAM" id="SSF46689">
    <property type="entry name" value="Homeodomain-like"/>
    <property type="match status" value="1"/>
</dbReference>
<dbReference type="GO" id="GO:0003677">
    <property type="term" value="F:DNA binding"/>
    <property type="evidence" value="ECO:0007669"/>
    <property type="project" value="UniProtKB-UniRule"/>
</dbReference>
<dbReference type="InterPro" id="IPR009057">
    <property type="entry name" value="Homeodomain-like_sf"/>
</dbReference>
<feature type="DNA-binding region" description="H-T-H motif" evidence="4">
    <location>
        <begin position="68"/>
        <end position="87"/>
    </location>
</feature>
<dbReference type="PANTHER" id="PTHR47752:SF1">
    <property type="entry name" value="HTH-TYPE TRANSCRIPTIONAL REPRESSOR FABR"/>
    <property type="match status" value="1"/>
</dbReference>
<organism evidence="7 8">
    <name type="scientific">Rhodococcus tukisamuensis</name>
    <dbReference type="NCBI Taxonomy" id="168276"/>
    <lineage>
        <taxon>Bacteria</taxon>
        <taxon>Bacillati</taxon>
        <taxon>Actinomycetota</taxon>
        <taxon>Actinomycetes</taxon>
        <taxon>Mycobacteriales</taxon>
        <taxon>Nocardiaceae</taxon>
        <taxon>Rhodococcus</taxon>
    </lineage>
</organism>